<proteinExistence type="predicted"/>
<dbReference type="Gene3D" id="2.102.10.10">
    <property type="entry name" value="Rieske [2Fe-2S] iron-sulphur domain"/>
    <property type="match status" value="1"/>
</dbReference>
<dbReference type="GO" id="GO:0016705">
    <property type="term" value="F:oxidoreductase activity, acting on paired donors, with incorporation or reduction of molecular oxygen"/>
    <property type="evidence" value="ECO:0007669"/>
    <property type="project" value="UniProtKB-ARBA"/>
</dbReference>
<dbReference type="Pfam" id="PF01266">
    <property type="entry name" value="DAO"/>
    <property type="match status" value="1"/>
</dbReference>
<dbReference type="GO" id="GO:0005737">
    <property type="term" value="C:cytoplasm"/>
    <property type="evidence" value="ECO:0007669"/>
    <property type="project" value="TreeGrafter"/>
</dbReference>
<evidence type="ECO:0000313" key="8">
    <source>
        <dbReference type="Proteomes" id="UP000326852"/>
    </source>
</evidence>
<dbReference type="SUPFAM" id="SSF50022">
    <property type="entry name" value="ISP domain"/>
    <property type="match status" value="1"/>
</dbReference>
<keyword evidence="3" id="KW-0408">Iron</keyword>
<accession>A0A5N6MRY0</accession>
<dbReference type="Gene3D" id="3.30.9.10">
    <property type="entry name" value="D-Amino Acid Oxidase, subunit A, domain 2"/>
    <property type="match status" value="1"/>
</dbReference>
<sequence length="494" mass="52185">MKSLWLDTAPVISTDPFDPGESFDTVVVGAGLTGLTTAALLARSGQRVAVLEARTVGAVSTGNTTAKVSLLQGTQLSSITSHHNADIARQYVEANHQGKSWLLRFCDENGIGYEIRDAYTYATTEQGLKSLRKEHEAARAAGLDVEFTTDTELPFETTGALRLRDQAQIHPLALLGGLAQDFRAHGGSLVEGVRVTGARHQDGSGIKVLTNHGEVSARHLVLATGTPILDRGGYFAVLKPQRSYAVALPVTGTVPQGMYLSVDSPTRSLRTAESNGISYLLAGGNGHTVGRKKHTQELVDDLVGWTVENFAVGSAASYAWSAQDYSPAGSLPYVGQLPLMGTNIYAATGYNKWGMTNAVAASLALSAEILGGENPWARELYKPRVAPLDAASTLRDNAEVGLEMLTGWTAGLVNSTDTAPPEGQGTVSREHGKPVGTCTVAGTTSRVSAVCPHLKGILNWNDAEQSWDCPLHGSRFTATGTLLEGPAVKDLDPA</sequence>
<dbReference type="InterPro" id="IPR036922">
    <property type="entry name" value="Rieske_2Fe-2S_sf"/>
</dbReference>
<dbReference type="GO" id="GO:0004497">
    <property type="term" value="F:monooxygenase activity"/>
    <property type="evidence" value="ECO:0007669"/>
    <property type="project" value="UniProtKB-ARBA"/>
</dbReference>
<dbReference type="AlphaFoldDB" id="A0A5N6MRY0"/>
<dbReference type="InterPro" id="IPR006076">
    <property type="entry name" value="FAD-dep_OxRdtase"/>
</dbReference>
<reference evidence="7 8" key="1">
    <citation type="submission" date="2019-08" db="EMBL/GenBank/DDBJ databases">
        <title>Arthrobacter sp. nov., isolated from plateau pika and Tibetan wild ass.</title>
        <authorList>
            <person name="Ge Y."/>
        </authorList>
    </citation>
    <scope>NUCLEOTIDE SEQUENCE [LARGE SCALE GENOMIC DNA]</scope>
    <source>
        <strain evidence="7 8">785</strain>
    </source>
</reference>
<dbReference type="EMBL" id="VTFX01000001">
    <property type="protein sequence ID" value="KAD4059697.1"/>
    <property type="molecule type" value="Genomic_DNA"/>
</dbReference>
<keyword evidence="8" id="KW-1185">Reference proteome</keyword>
<gene>
    <name evidence="7" type="ORF">GD627_00890</name>
</gene>
<evidence type="ECO:0000259" key="6">
    <source>
        <dbReference type="PROSITE" id="PS51296"/>
    </source>
</evidence>
<evidence type="ECO:0000256" key="5">
    <source>
        <dbReference type="SAM" id="MobiDB-lite"/>
    </source>
</evidence>
<evidence type="ECO:0000256" key="2">
    <source>
        <dbReference type="ARBA" id="ARBA00022723"/>
    </source>
</evidence>
<dbReference type="InterPro" id="IPR017941">
    <property type="entry name" value="Rieske_2Fe-2S"/>
</dbReference>
<dbReference type="GO" id="GO:0046872">
    <property type="term" value="F:metal ion binding"/>
    <property type="evidence" value="ECO:0007669"/>
    <property type="project" value="UniProtKB-KW"/>
</dbReference>
<dbReference type="GO" id="GO:0051537">
    <property type="term" value="F:2 iron, 2 sulfur cluster binding"/>
    <property type="evidence" value="ECO:0007669"/>
    <property type="project" value="UniProtKB-KW"/>
</dbReference>
<comment type="caution">
    <text evidence="7">The sequence shown here is derived from an EMBL/GenBank/DDBJ whole genome shotgun (WGS) entry which is preliminary data.</text>
</comment>
<dbReference type="PANTHER" id="PTHR13847">
    <property type="entry name" value="SARCOSINE DEHYDROGENASE-RELATED"/>
    <property type="match status" value="1"/>
</dbReference>
<evidence type="ECO:0000256" key="4">
    <source>
        <dbReference type="ARBA" id="ARBA00023014"/>
    </source>
</evidence>
<dbReference type="PANTHER" id="PTHR13847:SF274">
    <property type="entry name" value="RIESKE 2FE-2S IRON-SULFUR PROTEIN YHFW-RELATED"/>
    <property type="match status" value="1"/>
</dbReference>
<keyword evidence="1" id="KW-0001">2Fe-2S</keyword>
<dbReference type="PROSITE" id="PS51296">
    <property type="entry name" value="RIESKE"/>
    <property type="match status" value="1"/>
</dbReference>
<protein>
    <submittedName>
        <fullName evidence="7">FAD-dependent oxidoreductase</fullName>
    </submittedName>
</protein>
<organism evidence="7 8">
    <name type="scientific">Arthrobacter yangruifuii</name>
    <dbReference type="NCBI Taxonomy" id="2606616"/>
    <lineage>
        <taxon>Bacteria</taxon>
        <taxon>Bacillati</taxon>
        <taxon>Actinomycetota</taxon>
        <taxon>Actinomycetes</taxon>
        <taxon>Micrococcales</taxon>
        <taxon>Micrococcaceae</taxon>
        <taxon>Arthrobacter</taxon>
    </lineage>
</organism>
<dbReference type="InterPro" id="IPR036188">
    <property type="entry name" value="FAD/NAD-bd_sf"/>
</dbReference>
<dbReference type="Gene3D" id="3.50.50.60">
    <property type="entry name" value="FAD/NAD(P)-binding domain"/>
    <property type="match status" value="1"/>
</dbReference>
<keyword evidence="2" id="KW-0479">Metal-binding</keyword>
<evidence type="ECO:0000256" key="3">
    <source>
        <dbReference type="ARBA" id="ARBA00023004"/>
    </source>
</evidence>
<feature type="region of interest" description="Disordered" evidence="5">
    <location>
        <begin position="416"/>
        <end position="435"/>
    </location>
</feature>
<dbReference type="RefSeq" id="WP_152270986.1">
    <property type="nucleotide sequence ID" value="NZ_VTFX01000001.1"/>
</dbReference>
<name>A0A5N6MRY0_9MICC</name>
<evidence type="ECO:0000313" key="7">
    <source>
        <dbReference type="EMBL" id="KAD4059697.1"/>
    </source>
</evidence>
<feature type="domain" description="Rieske" evidence="6">
    <location>
        <begin position="411"/>
        <end position="494"/>
    </location>
</feature>
<dbReference type="Pfam" id="PF00355">
    <property type="entry name" value="Rieske"/>
    <property type="match status" value="1"/>
</dbReference>
<evidence type="ECO:0000256" key="1">
    <source>
        <dbReference type="ARBA" id="ARBA00022714"/>
    </source>
</evidence>
<dbReference type="Proteomes" id="UP000326852">
    <property type="component" value="Unassembled WGS sequence"/>
</dbReference>
<dbReference type="SUPFAM" id="SSF51905">
    <property type="entry name" value="FAD/NAD(P)-binding domain"/>
    <property type="match status" value="1"/>
</dbReference>
<keyword evidence="4" id="KW-0411">Iron-sulfur</keyword>